<evidence type="ECO:0000313" key="3">
    <source>
        <dbReference type="Proteomes" id="UP000792457"/>
    </source>
</evidence>
<gene>
    <name evidence="2" type="ORF">J437_LFUL011499</name>
</gene>
<organism evidence="2 3">
    <name type="scientific">Ladona fulva</name>
    <name type="common">Scarce chaser dragonfly</name>
    <name type="synonym">Libellula fulva</name>
    <dbReference type="NCBI Taxonomy" id="123851"/>
    <lineage>
        <taxon>Eukaryota</taxon>
        <taxon>Metazoa</taxon>
        <taxon>Ecdysozoa</taxon>
        <taxon>Arthropoda</taxon>
        <taxon>Hexapoda</taxon>
        <taxon>Insecta</taxon>
        <taxon>Pterygota</taxon>
        <taxon>Palaeoptera</taxon>
        <taxon>Odonata</taxon>
        <taxon>Epiprocta</taxon>
        <taxon>Anisoptera</taxon>
        <taxon>Libelluloidea</taxon>
        <taxon>Libellulidae</taxon>
        <taxon>Ladona</taxon>
    </lineage>
</organism>
<feature type="region of interest" description="Disordered" evidence="1">
    <location>
        <begin position="133"/>
        <end position="181"/>
    </location>
</feature>
<protein>
    <submittedName>
        <fullName evidence="2">Uncharacterized protein</fullName>
    </submittedName>
</protein>
<comment type="caution">
    <text evidence="2">The sequence shown here is derived from an EMBL/GenBank/DDBJ whole genome shotgun (WGS) entry which is preliminary data.</text>
</comment>
<dbReference type="OrthoDB" id="8197297at2759"/>
<name>A0A8K0P2U2_LADFU</name>
<dbReference type="EMBL" id="KZ308482">
    <property type="protein sequence ID" value="KAG8230373.1"/>
    <property type="molecule type" value="Genomic_DNA"/>
</dbReference>
<evidence type="ECO:0000313" key="2">
    <source>
        <dbReference type="EMBL" id="KAG8230373.1"/>
    </source>
</evidence>
<feature type="compositionally biased region" description="Low complexity" evidence="1">
    <location>
        <begin position="163"/>
        <end position="181"/>
    </location>
</feature>
<proteinExistence type="predicted"/>
<reference evidence="2" key="1">
    <citation type="submission" date="2013-04" db="EMBL/GenBank/DDBJ databases">
        <authorList>
            <person name="Qu J."/>
            <person name="Murali S.C."/>
            <person name="Bandaranaike D."/>
            <person name="Bellair M."/>
            <person name="Blankenburg K."/>
            <person name="Chao H."/>
            <person name="Dinh H."/>
            <person name="Doddapaneni H."/>
            <person name="Downs B."/>
            <person name="Dugan-Rocha S."/>
            <person name="Elkadiri S."/>
            <person name="Gnanaolivu R.D."/>
            <person name="Hernandez B."/>
            <person name="Javaid M."/>
            <person name="Jayaseelan J.C."/>
            <person name="Lee S."/>
            <person name="Li M."/>
            <person name="Ming W."/>
            <person name="Munidasa M."/>
            <person name="Muniz J."/>
            <person name="Nguyen L."/>
            <person name="Ongeri F."/>
            <person name="Osuji N."/>
            <person name="Pu L.-L."/>
            <person name="Puazo M."/>
            <person name="Qu C."/>
            <person name="Quiroz J."/>
            <person name="Raj R."/>
            <person name="Weissenberger G."/>
            <person name="Xin Y."/>
            <person name="Zou X."/>
            <person name="Han Y."/>
            <person name="Richards S."/>
            <person name="Worley K."/>
            <person name="Muzny D."/>
            <person name="Gibbs R."/>
        </authorList>
    </citation>
    <scope>NUCLEOTIDE SEQUENCE</scope>
    <source>
        <strain evidence="2">Sampled in the wild</strain>
    </source>
</reference>
<sequence length="209" mass="22978">MSTNRPRECINKPGTKRILPLFKVTLSCDNNFTDFLQIKSICGMKVEIRDFSKPIGPPQCLNCMAYGHTKNVCSFSPNCSKCGGNHSIIDCPTKHETTPKCIHCSGNHTATYKGCPTYIKLRDAMRKRLESNRNNAKTNLSPPPLPSFPSLTPTNNTYSSAVTQPTTTNNPDPSTNQSNPNFDHNSLLDLIGSFCYCNGAGLLQFGNNV</sequence>
<reference evidence="2" key="2">
    <citation type="submission" date="2017-10" db="EMBL/GenBank/DDBJ databases">
        <title>Ladona fulva Genome sequencing and assembly.</title>
        <authorList>
            <person name="Murali S."/>
            <person name="Richards S."/>
            <person name="Bandaranaike D."/>
            <person name="Bellair M."/>
            <person name="Blankenburg K."/>
            <person name="Chao H."/>
            <person name="Dinh H."/>
            <person name="Doddapaneni H."/>
            <person name="Dugan-Rocha S."/>
            <person name="Elkadiri S."/>
            <person name="Gnanaolivu R."/>
            <person name="Hernandez B."/>
            <person name="Skinner E."/>
            <person name="Javaid M."/>
            <person name="Lee S."/>
            <person name="Li M."/>
            <person name="Ming W."/>
            <person name="Munidasa M."/>
            <person name="Muniz J."/>
            <person name="Nguyen L."/>
            <person name="Hughes D."/>
            <person name="Osuji N."/>
            <person name="Pu L.-L."/>
            <person name="Puazo M."/>
            <person name="Qu C."/>
            <person name="Quiroz J."/>
            <person name="Raj R."/>
            <person name="Weissenberger G."/>
            <person name="Xin Y."/>
            <person name="Zou X."/>
            <person name="Han Y."/>
            <person name="Worley K."/>
            <person name="Muzny D."/>
            <person name="Gibbs R."/>
        </authorList>
    </citation>
    <scope>NUCLEOTIDE SEQUENCE</scope>
    <source>
        <strain evidence="2">Sampled in the wild</strain>
    </source>
</reference>
<dbReference type="AlphaFoldDB" id="A0A8K0P2U2"/>
<accession>A0A8K0P2U2</accession>
<evidence type="ECO:0000256" key="1">
    <source>
        <dbReference type="SAM" id="MobiDB-lite"/>
    </source>
</evidence>
<dbReference type="Proteomes" id="UP000792457">
    <property type="component" value="Unassembled WGS sequence"/>
</dbReference>
<keyword evidence="3" id="KW-1185">Reference proteome</keyword>